<dbReference type="AlphaFoldDB" id="A0A023X1X9"/>
<dbReference type="PANTHER" id="PTHR42928:SF5">
    <property type="entry name" value="BLR1237 PROTEIN"/>
    <property type="match status" value="1"/>
</dbReference>
<dbReference type="Proteomes" id="UP000025229">
    <property type="component" value="Chromosome"/>
</dbReference>
<evidence type="ECO:0000256" key="1">
    <source>
        <dbReference type="ARBA" id="ARBA00006987"/>
    </source>
</evidence>
<dbReference type="PATRIC" id="fig|42256.3.peg.1083"/>
<reference evidence="2 3" key="1">
    <citation type="submission" date="2014-03" db="EMBL/GenBank/DDBJ databases">
        <title>Complete genome sequence of the Radio-Resistant Rubrobacter radiotolerans RSPS-4.</title>
        <authorList>
            <person name="Egas C.C."/>
            <person name="Barroso C.C."/>
            <person name="Froufe H.J.C."/>
            <person name="Pacheco J.J."/>
            <person name="Albuquerque L.L."/>
            <person name="da Costa M.M.S."/>
        </authorList>
    </citation>
    <scope>NUCLEOTIDE SEQUENCE [LARGE SCALE GENOMIC DNA]</scope>
    <source>
        <strain evidence="2 3">RSPS-4</strain>
    </source>
</reference>
<dbReference type="KEGG" id="rrd:RradSPS_1070"/>
<dbReference type="CDD" id="cd07012">
    <property type="entry name" value="PBP2_Bug_TTT"/>
    <property type="match status" value="1"/>
</dbReference>
<evidence type="ECO:0008006" key="4">
    <source>
        <dbReference type="Google" id="ProtNLM"/>
    </source>
</evidence>
<accession>A0A023X1X9</accession>
<name>A0A023X1X9_RUBRA</name>
<dbReference type="PIRSF" id="PIRSF017082">
    <property type="entry name" value="YflP"/>
    <property type="match status" value="1"/>
</dbReference>
<sequence length="337" mass="34783">MSLHCRSGTSSFLRRALSAGAVTAVAVFGGVACGAGASEAEFPSEQIEIIVPFSPGGSADQSARQMAVEAEETCGTGFIVSNQTGGAGAIGFQAVANAEPDGYTLGVAAIELAIVDHLGVTPLPPGSVRGVMQYSLQPVAYAVPADSEWETIDDFVAAAEEGPVTVATSGTGSIYHVGFAGMADEAGVLDNTVNIPFDGASAALQAVLGGQTDMVSVGAAEMAPQVESGDLRPLAVAGEERADILPDTPTLGEEGYEWTSGAILGIIAPPDTPDERIQTLNECLNEARQSESFSSWMETSGFTQEYKNGAEFDAFLAEEYDRYGVVLDSIGLLPEED</sequence>
<evidence type="ECO:0000313" key="2">
    <source>
        <dbReference type="EMBL" id="AHY46353.1"/>
    </source>
</evidence>
<dbReference type="HOGENOM" id="CLU_045683_1_1_11"/>
<organism evidence="2 3">
    <name type="scientific">Rubrobacter radiotolerans</name>
    <name type="common">Arthrobacter radiotolerans</name>
    <dbReference type="NCBI Taxonomy" id="42256"/>
    <lineage>
        <taxon>Bacteria</taxon>
        <taxon>Bacillati</taxon>
        <taxon>Actinomycetota</taxon>
        <taxon>Rubrobacteria</taxon>
        <taxon>Rubrobacterales</taxon>
        <taxon>Rubrobacteraceae</taxon>
        <taxon>Rubrobacter</taxon>
    </lineage>
</organism>
<dbReference type="Pfam" id="PF03401">
    <property type="entry name" value="TctC"/>
    <property type="match status" value="1"/>
</dbReference>
<dbReference type="SUPFAM" id="SSF53850">
    <property type="entry name" value="Periplasmic binding protein-like II"/>
    <property type="match status" value="1"/>
</dbReference>
<proteinExistence type="inferred from homology"/>
<dbReference type="eggNOG" id="COG3181">
    <property type="taxonomic scope" value="Bacteria"/>
</dbReference>
<dbReference type="PANTHER" id="PTHR42928">
    <property type="entry name" value="TRICARBOXYLATE-BINDING PROTEIN"/>
    <property type="match status" value="1"/>
</dbReference>
<dbReference type="Gene3D" id="3.40.190.150">
    <property type="entry name" value="Bordetella uptake gene, domain 1"/>
    <property type="match status" value="1"/>
</dbReference>
<keyword evidence="3" id="KW-1185">Reference proteome</keyword>
<dbReference type="EMBL" id="CP007514">
    <property type="protein sequence ID" value="AHY46353.1"/>
    <property type="molecule type" value="Genomic_DNA"/>
</dbReference>
<dbReference type="InterPro" id="IPR042100">
    <property type="entry name" value="Bug_dom1"/>
</dbReference>
<gene>
    <name evidence="2" type="ORF">RradSPS_1070</name>
</gene>
<dbReference type="STRING" id="42256.RradSPS_1070"/>
<dbReference type="Gene3D" id="3.40.190.10">
    <property type="entry name" value="Periplasmic binding protein-like II"/>
    <property type="match status" value="1"/>
</dbReference>
<comment type="similarity">
    <text evidence="1">Belongs to the UPF0065 (bug) family.</text>
</comment>
<protein>
    <recommendedName>
        <fullName evidence="4">Tripartite tricarboxylate transporter family receptor</fullName>
    </recommendedName>
</protein>
<dbReference type="PROSITE" id="PS51257">
    <property type="entry name" value="PROKAR_LIPOPROTEIN"/>
    <property type="match status" value="1"/>
</dbReference>
<evidence type="ECO:0000313" key="3">
    <source>
        <dbReference type="Proteomes" id="UP000025229"/>
    </source>
</evidence>
<dbReference type="InterPro" id="IPR005064">
    <property type="entry name" value="BUG"/>
</dbReference>